<keyword evidence="2" id="KW-1185">Reference proteome</keyword>
<organism evidence="1 2">
    <name type="scientific">Flavobacterium johnsoniae</name>
    <name type="common">Cytophaga johnsonae</name>
    <dbReference type="NCBI Taxonomy" id="986"/>
    <lineage>
        <taxon>Bacteria</taxon>
        <taxon>Pseudomonadati</taxon>
        <taxon>Bacteroidota</taxon>
        <taxon>Flavobacteriia</taxon>
        <taxon>Flavobacteriales</taxon>
        <taxon>Flavobacteriaceae</taxon>
        <taxon>Flavobacterium</taxon>
    </lineage>
</organism>
<dbReference type="RefSeq" id="WP_071637749.1">
    <property type="nucleotide sequence ID" value="NZ_MLFK01000009.1"/>
</dbReference>
<protein>
    <submittedName>
        <fullName evidence="1">Uncharacterized protein</fullName>
    </submittedName>
</protein>
<sequence>MAKKKAKTLVLTFFKSDPDGTNFNKIYGRFKEIGLLEVGAVFEWHNDFGLDVLLGIDEIF</sequence>
<gene>
    <name evidence="1" type="ORF">BKM63_16850</name>
</gene>
<dbReference type="EMBL" id="MLFK01000009">
    <property type="protein sequence ID" value="OIV40547.1"/>
    <property type="molecule type" value="Genomic_DNA"/>
</dbReference>
<reference evidence="1 2" key="1">
    <citation type="submission" date="2016-10" db="EMBL/GenBank/DDBJ databases">
        <title>Draft Genome Sequence of Rhizobacteria Flavobacterium johnsoniae CI04.</title>
        <authorList>
            <person name="Bravo J.I."/>
            <person name="Lozano G.L."/>
            <person name="Handelsman J."/>
        </authorList>
    </citation>
    <scope>NUCLEOTIDE SEQUENCE [LARGE SCALE GENOMIC DNA]</scope>
    <source>
        <strain evidence="1 2">CI04</strain>
    </source>
</reference>
<evidence type="ECO:0000313" key="2">
    <source>
        <dbReference type="Proteomes" id="UP000182826"/>
    </source>
</evidence>
<evidence type="ECO:0000313" key="1">
    <source>
        <dbReference type="EMBL" id="OIV40547.1"/>
    </source>
</evidence>
<name>A0A1J7BPB9_FLAJO</name>
<dbReference type="OrthoDB" id="1375991at2"/>
<proteinExistence type="predicted"/>
<dbReference type="Proteomes" id="UP000182826">
    <property type="component" value="Unassembled WGS sequence"/>
</dbReference>
<dbReference type="AlphaFoldDB" id="A0A1J7BPB9"/>
<comment type="caution">
    <text evidence="1">The sequence shown here is derived from an EMBL/GenBank/DDBJ whole genome shotgun (WGS) entry which is preliminary data.</text>
</comment>
<accession>A0A1J7BPB9</accession>